<dbReference type="AlphaFoldDB" id="A0AAD5LRG0"/>
<evidence type="ECO:0000256" key="2">
    <source>
        <dbReference type="ARBA" id="ARBA00022771"/>
    </source>
</evidence>
<dbReference type="InterPro" id="IPR000197">
    <property type="entry name" value="Znf_TAZ"/>
</dbReference>
<dbReference type="SMART" id="SM00551">
    <property type="entry name" value="ZnF_TAZ"/>
    <property type="match status" value="1"/>
</dbReference>
<keyword evidence="2" id="KW-0863">Zinc-finger</keyword>
<evidence type="ECO:0000256" key="3">
    <source>
        <dbReference type="ARBA" id="ARBA00022833"/>
    </source>
</evidence>
<gene>
    <name evidence="5" type="ORF">P43SY_011583</name>
</gene>
<dbReference type="SUPFAM" id="SSF57933">
    <property type="entry name" value="TAZ domain"/>
    <property type="match status" value="1"/>
</dbReference>
<keyword evidence="3" id="KW-0862">Zinc</keyword>
<organism evidence="5 6">
    <name type="scientific">Pythium insidiosum</name>
    <name type="common">Pythiosis disease agent</name>
    <dbReference type="NCBI Taxonomy" id="114742"/>
    <lineage>
        <taxon>Eukaryota</taxon>
        <taxon>Sar</taxon>
        <taxon>Stramenopiles</taxon>
        <taxon>Oomycota</taxon>
        <taxon>Peronosporomycetes</taxon>
        <taxon>Pythiales</taxon>
        <taxon>Pythiaceae</taxon>
        <taxon>Pythium</taxon>
    </lineage>
</organism>
<keyword evidence="1" id="KW-0479">Metal-binding</keyword>
<proteinExistence type="predicted"/>
<dbReference type="GO" id="GO:0008270">
    <property type="term" value="F:zinc ion binding"/>
    <property type="evidence" value="ECO:0007669"/>
    <property type="project" value="UniProtKB-KW"/>
</dbReference>
<dbReference type="InterPro" id="IPR035898">
    <property type="entry name" value="TAZ_dom_sf"/>
</dbReference>
<dbReference type="Pfam" id="PF02135">
    <property type="entry name" value="zf-TAZ"/>
    <property type="match status" value="1"/>
</dbReference>
<evidence type="ECO:0000313" key="5">
    <source>
        <dbReference type="EMBL" id="KAJ0390491.1"/>
    </source>
</evidence>
<evidence type="ECO:0000256" key="1">
    <source>
        <dbReference type="ARBA" id="ARBA00022723"/>
    </source>
</evidence>
<dbReference type="EMBL" id="JAKCXM010002042">
    <property type="protein sequence ID" value="KAJ0390491.1"/>
    <property type="molecule type" value="Genomic_DNA"/>
</dbReference>
<name>A0AAD5LRG0_PYTIN</name>
<sequence length="88" mass="9955">MDSTHLELSPSDSVEDRAQKIRFAKELLFHASTCVLPQGVCHMKKCDDVRRVCKHSVSCNDVRECKHCKQLKALVEYHAEDLKMPGSG</sequence>
<accession>A0AAD5LRG0</accession>
<evidence type="ECO:0000259" key="4">
    <source>
        <dbReference type="SMART" id="SM00551"/>
    </source>
</evidence>
<reference evidence="5" key="1">
    <citation type="submission" date="2021-12" db="EMBL/GenBank/DDBJ databases">
        <title>Prjna785345.</title>
        <authorList>
            <person name="Rujirawat T."/>
            <person name="Krajaejun T."/>
        </authorList>
    </citation>
    <scope>NUCLEOTIDE SEQUENCE</scope>
    <source>
        <strain evidence="5">Pi057C3</strain>
    </source>
</reference>
<dbReference type="Proteomes" id="UP001209570">
    <property type="component" value="Unassembled WGS sequence"/>
</dbReference>
<evidence type="ECO:0000313" key="6">
    <source>
        <dbReference type="Proteomes" id="UP001209570"/>
    </source>
</evidence>
<keyword evidence="6" id="KW-1185">Reference proteome</keyword>
<dbReference type="Gene3D" id="1.20.1020.10">
    <property type="entry name" value="TAZ domain"/>
    <property type="match status" value="1"/>
</dbReference>
<protein>
    <recommendedName>
        <fullName evidence="4">TAZ-type domain-containing protein</fullName>
    </recommendedName>
</protein>
<comment type="caution">
    <text evidence="5">The sequence shown here is derived from an EMBL/GenBank/DDBJ whole genome shotgun (WGS) entry which is preliminary data.</text>
</comment>
<feature type="domain" description="TAZ-type" evidence="4">
    <location>
        <begin position="15"/>
        <end position="84"/>
    </location>
</feature>